<sequence length="220" mass="24329">MASLLRALSLAQSGASTTTRTASSLSAVTRRLRLGRERLRRSELAEIGFTTSTEEATLSDVKPPSSSPPSRFSRSGICLIRFPSRHSLSCRSRFLSLRISSSAAPSSPMIALTIVLLQRTSAALSDSRTGTSSRSQRLMIPSFVALLMRIKPLFLLLMLFFLRLCVLQGLSTVGILSFRGLETSCSLISEMVLSLICFQFMKLRRSHCLRVRMILTRLIL</sequence>
<dbReference type="AlphaFoldDB" id="A0A7C8YK10"/>
<evidence type="ECO:0000313" key="1">
    <source>
        <dbReference type="EMBL" id="MBA4619830.1"/>
    </source>
</evidence>
<proteinExistence type="predicted"/>
<reference evidence="1" key="1">
    <citation type="journal article" date="2013" name="J. Plant Res.">
        <title>Effect of fungi and light on seed germination of three Opuntia species from semiarid lands of central Mexico.</title>
        <authorList>
            <person name="Delgado-Sanchez P."/>
            <person name="Jimenez-Bremont J.F."/>
            <person name="Guerrero-Gonzalez Mde L."/>
            <person name="Flores J."/>
        </authorList>
    </citation>
    <scope>NUCLEOTIDE SEQUENCE</scope>
    <source>
        <tissue evidence="1">Cladode</tissue>
    </source>
</reference>
<dbReference type="EMBL" id="GISG01026956">
    <property type="protein sequence ID" value="MBA4619830.1"/>
    <property type="molecule type" value="Transcribed_RNA"/>
</dbReference>
<accession>A0A7C8YK10</accession>
<protein>
    <submittedName>
        <fullName evidence="1">Uncharacterized protein</fullName>
    </submittedName>
</protein>
<reference evidence="1" key="2">
    <citation type="submission" date="2020-07" db="EMBL/GenBank/DDBJ databases">
        <authorList>
            <person name="Vera ALvarez R."/>
            <person name="Arias-Moreno D.M."/>
            <person name="Jimenez-Jacinto V."/>
            <person name="Jimenez-Bremont J.F."/>
            <person name="Swaminathan K."/>
            <person name="Moose S.P."/>
            <person name="Guerrero-Gonzalez M.L."/>
            <person name="Marino-Ramirez L."/>
            <person name="Landsman D."/>
            <person name="Rodriguez-Kessler M."/>
            <person name="Delgado-Sanchez P."/>
        </authorList>
    </citation>
    <scope>NUCLEOTIDE SEQUENCE</scope>
    <source>
        <tissue evidence="1">Cladode</tissue>
    </source>
</reference>
<name>A0A7C8YK10_OPUST</name>
<organism evidence="1">
    <name type="scientific">Opuntia streptacantha</name>
    <name type="common">Prickly pear cactus</name>
    <name type="synonym">Opuntia cardona</name>
    <dbReference type="NCBI Taxonomy" id="393608"/>
    <lineage>
        <taxon>Eukaryota</taxon>
        <taxon>Viridiplantae</taxon>
        <taxon>Streptophyta</taxon>
        <taxon>Embryophyta</taxon>
        <taxon>Tracheophyta</taxon>
        <taxon>Spermatophyta</taxon>
        <taxon>Magnoliopsida</taxon>
        <taxon>eudicotyledons</taxon>
        <taxon>Gunneridae</taxon>
        <taxon>Pentapetalae</taxon>
        <taxon>Caryophyllales</taxon>
        <taxon>Cactineae</taxon>
        <taxon>Cactaceae</taxon>
        <taxon>Opuntioideae</taxon>
        <taxon>Opuntia</taxon>
    </lineage>
</organism>